<evidence type="ECO:0000313" key="2">
    <source>
        <dbReference type="EMBL" id="KAL2748926.1"/>
    </source>
</evidence>
<reference evidence="2 3" key="1">
    <citation type="journal article" date="2024" name="Ann. Entomol. Soc. Am.">
        <title>Genomic analyses of the southern and eastern yellowjacket wasps (Hymenoptera: Vespidae) reveal evolutionary signatures of social life.</title>
        <authorList>
            <person name="Catto M.A."/>
            <person name="Caine P.B."/>
            <person name="Orr S.E."/>
            <person name="Hunt B.G."/>
            <person name="Goodisman M.A.D."/>
        </authorList>
    </citation>
    <scope>NUCLEOTIDE SEQUENCE [LARGE SCALE GENOMIC DNA]</scope>
    <source>
        <strain evidence="2">232</strain>
        <tissue evidence="2">Head and thorax</tissue>
    </source>
</reference>
<dbReference type="Proteomes" id="UP001607303">
    <property type="component" value="Unassembled WGS sequence"/>
</dbReference>
<comment type="caution">
    <text evidence="2">The sequence shown here is derived from an EMBL/GenBank/DDBJ whole genome shotgun (WGS) entry which is preliminary data.</text>
</comment>
<evidence type="ECO:0000256" key="1">
    <source>
        <dbReference type="SAM" id="MobiDB-lite"/>
    </source>
</evidence>
<accession>A0ABD2CUZ0</accession>
<organism evidence="2 3">
    <name type="scientific">Vespula maculifrons</name>
    <name type="common">Eastern yellow jacket</name>
    <name type="synonym">Wasp</name>
    <dbReference type="NCBI Taxonomy" id="7453"/>
    <lineage>
        <taxon>Eukaryota</taxon>
        <taxon>Metazoa</taxon>
        <taxon>Ecdysozoa</taxon>
        <taxon>Arthropoda</taxon>
        <taxon>Hexapoda</taxon>
        <taxon>Insecta</taxon>
        <taxon>Pterygota</taxon>
        <taxon>Neoptera</taxon>
        <taxon>Endopterygota</taxon>
        <taxon>Hymenoptera</taxon>
        <taxon>Apocrita</taxon>
        <taxon>Aculeata</taxon>
        <taxon>Vespoidea</taxon>
        <taxon>Vespidae</taxon>
        <taxon>Vespinae</taxon>
        <taxon>Vespula</taxon>
    </lineage>
</organism>
<keyword evidence="3" id="KW-1185">Reference proteome</keyword>
<feature type="region of interest" description="Disordered" evidence="1">
    <location>
        <begin position="45"/>
        <end position="86"/>
    </location>
</feature>
<dbReference type="AlphaFoldDB" id="A0ABD2CUZ0"/>
<feature type="compositionally biased region" description="Acidic residues" evidence="1">
    <location>
        <begin position="48"/>
        <end position="76"/>
    </location>
</feature>
<dbReference type="EMBL" id="JAYRBN010000029">
    <property type="protein sequence ID" value="KAL2748926.1"/>
    <property type="molecule type" value="Genomic_DNA"/>
</dbReference>
<gene>
    <name evidence="2" type="ORF">V1477_002862</name>
</gene>
<sequence length="101" mass="11280">MLGSSSKLVEIPRGLGAATETDVTAYALALHVSLVEHVHRDWAVNTSLDEDDDDDNEDDDDDDDEDDENEDNDEDNGEHPESSSRVSKRILKLICSRIIRL</sequence>
<protein>
    <submittedName>
        <fullName evidence="2">Uncharacterized protein</fullName>
    </submittedName>
</protein>
<name>A0ABD2CUZ0_VESMC</name>
<proteinExistence type="predicted"/>
<evidence type="ECO:0000313" key="3">
    <source>
        <dbReference type="Proteomes" id="UP001607303"/>
    </source>
</evidence>